<dbReference type="AlphaFoldDB" id="A0A1Q8QGP5"/>
<proteinExistence type="predicted"/>
<evidence type="ECO:0000313" key="2">
    <source>
        <dbReference type="EMBL" id="OLN26523.1"/>
    </source>
</evidence>
<keyword evidence="1" id="KW-0472">Membrane</keyword>
<dbReference type="EMBL" id="MLBF01000075">
    <property type="protein sequence ID" value="OLN26523.1"/>
    <property type="molecule type" value="Genomic_DNA"/>
</dbReference>
<sequence length="48" mass="5720">MRHIKLILIVIILVIVVSTLERLNNWLGYLALFIATVFIRKLEDKWLK</sequence>
<keyword evidence="1" id="KW-0812">Transmembrane</keyword>
<feature type="transmembrane region" description="Helical" evidence="1">
    <location>
        <begin position="5"/>
        <end position="20"/>
    </location>
</feature>
<gene>
    <name evidence="2" type="ORF">DSOL_4948</name>
</gene>
<accession>A0A1Q8QGP5</accession>
<dbReference type="Proteomes" id="UP000186102">
    <property type="component" value="Unassembled WGS sequence"/>
</dbReference>
<protein>
    <submittedName>
        <fullName evidence="2">Uncharacterized protein</fullName>
    </submittedName>
</protein>
<keyword evidence="1" id="KW-1133">Transmembrane helix</keyword>
<comment type="caution">
    <text evidence="2">The sequence shown here is derived from an EMBL/GenBank/DDBJ whole genome shotgun (WGS) entry which is preliminary data.</text>
</comment>
<keyword evidence="3" id="KW-1185">Reference proteome</keyword>
<reference evidence="2 3" key="1">
    <citation type="submission" date="2016-09" db="EMBL/GenBank/DDBJ databases">
        <title>Complete genome of Desulfosporosinus sp. OL.</title>
        <authorList>
            <person name="Mardanov A."/>
            <person name="Beletsky A."/>
            <person name="Panova A."/>
            <person name="Karnachuk O."/>
            <person name="Ravin N."/>
        </authorList>
    </citation>
    <scope>NUCLEOTIDE SEQUENCE [LARGE SCALE GENOMIC DNA]</scope>
    <source>
        <strain evidence="2 3">OL</strain>
    </source>
</reference>
<name>A0A1Q8QGP5_9FIRM</name>
<organism evidence="2 3">
    <name type="scientific">Desulfosporosinus metallidurans</name>
    <dbReference type="NCBI Taxonomy" id="1888891"/>
    <lineage>
        <taxon>Bacteria</taxon>
        <taxon>Bacillati</taxon>
        <taxon>Bacillota</taxon>
        <taxon>Clostridia</taxon>
        <taxon>Eubacteriales</taxon>
        <taxon>Desulfitobacteriaceae</taxon>
        <taxon>Desulfosporosinus</taxon>
    </lineage>
</organism>
<evidence type="ECO:0000256" key="1">
    <source>
        <dbReference type="SAM" id="Phobius"/>
    </source>
</evidence>
<evidence type="ECO:0000313" key="3">
    <source>
        <dbReference type="Proteomes" id="UP000186102"/>
    </source>
</evidence>